<gene>
    <name evidence="1" type="ORF">RMAR1173_LOCUS19885</name>
</gene>
<protein>
    <submittedName>
        <fullName evidence="1">Uncharacterized protein</fullName>
    </submittedName>
</protein>
<organism evidence="1">
    <name type="scientific">Rhizochromulina marina</name>
    <dbReference type="NCBI Taxonomy" id="1034831"/>
    <lineage>
        <taxon>Eukaryota</taxon>
        <taxon>Sar</taxon>
        <taxon>Stramenopiles</taxon>
        <taxon>Ochrophyta</taxon>
        <taxon>Dictyochophyceae</taxon>
        <taxon>Rhizochromulinales</taxon>
        <taxon>Rhizochromulina</taxon>
    </lineage>
</organism>
<reference evidence="1" key="1">
    <citation type="submission" date="2021-01" db="EMBL/GenBank/DDBJ databases">
        <authorList>
            <person name="Corre E."/>
            <person name="Pelletier E."/>
            <person name="Niang G."/>
            <person name="Scheremetjew M."/>
            <person name="Finn R."/>
            <person name="Kale V."/>
            <person name="Holt S."/>
            <person name="Cochrane G."/>
            <person name="Meng A."/>
            <person name="Brown T."/>
            <person name="Cohen L."/>
        </authorList>
    </citation>
    <scope>NUCLEOTIDE SEQUENCE</scope>
    <source>
        <strain evidence="1">CCMP1243</strain>
    </source>
</reference>
<sequence length="189" mass="20680">MSASTAAEELFGELRRLAPHLPPQIRPAASALGGSVDPVEAVAGCFESAAQRREFLTTIRTMVQKKSKQEGRKVGFVPVCRVDPTRGRVTVDKFLLVGEVQATLSNLDAMLQLQLHGSPAELEPYVTFFGDRNRSEEPARDMQEALNVAYSAQVVVDNMPGWATRIGEHKVPVPSNVPVRQVISELCEL</sequence>
<proteinExistence type="predicted"/>
<accession>A0A7S2SU08</accession>
<dbReference type="EMBL" id="HBHJ01030062">
    <property type="protein sequence ID" value="CAD9708893.1"/>
    <property type="molecule type" value="Transcribed_RNA"/>
</dbReference>
<dbReference type="AlphaFoldDB" id="A0A7S2SU08"/>
<name>A0A7S2SU08_9STRA</name>
<evidence type="ECO:0000313" key="1">
    <source>
        <dbReference type="EMBL" id="CAD9708893.1"/>
    </source>
</evidence>